<evidence type="ECO:0000313" key="2">
    <source>
        <dbReference type="EMBL" id="MDD0814940.1"/>
    </source>
</evidence>
<dbReference type="Pfam" id="PF14070">
    <property type="entry name" value="YjfB_motility"/>
    <property type="match status" value="1"/>
</dbReference>
<organism evidence="2 3">
    <name type="scientific">Curvibacter microcysteis</name>
    <dbReference type="NCBI Taxonomy" id="3026419"/>
    <lineage>
        <taxon>Bacteria</taxon>
        <taxon>Pseudomonadati</taxon>
        <taxon>Pseudomonadota</taxon>
        <taxon>Betaproteobacteria</taxon>
        <taxon>Burkholderiales</taxon>
        <taxon>Comamonadaceae</taxon>
        <taxon>Curvibacter</taxon>
    </lineage>
</organism>
<dbReference type="Proteomes" id="UP001528672">
    <property type="component" value="Unassembled WGS sequence"/>
</dbReference>
<keyword evidence="3" id="KW-1185">Reference proteome</keyword>
<sequence>MNISNTPAVQSATAGAQSTPDGLSALVLRKALNTQATAAAQLIQSLPPAQPGLASSGSLGTQLNTYA</sequence>
<protein>
    <submittedName>
        <fullName evidence="2">Motility protein</fullName>
    </submittedName>
</protein>
<feature type="region of interest" description="Disordered" evidence="1">
    <location>
        <begin position="1"/>
        <end position="20"/>
    </location>
</feature>
<comment type="caution">
    <text evidence="2">The sequence shown here is derived from an EMBL/GenBank/DDBJ whole genome shotgun (WGS) entry which is preliminary data.</text>
</comment>
<dbReference type="EMBL" id="JAQSIO010000003">
    <property type="protein sequence ID" value="MDD0814940.1"/>
    <property type="molecule type" value="Genomic_DNA"/>
</dbReference>
<reference evidence="2 3" key="1">
    <citation type="submission" date="2023-02" db="EMBL/GenBank/DDBJ databases">
        <title>Bacterial whole genome sequence for Curvibacter sp. HBC28.</title>
        <authorList>
            <person name="Le V."/>
            <person name="Ko S.-R."/>
            <person name="Ahn C.-Y."/>
            <person name="Oh H.-M."/>
        </authorList>
    </citation>
    <scope>NUCLEOTIDE SEQUENCE [LARGE SCALE GENOMIC DNA]</scope>
    <source>
        <strain evidence="2 3">HBC28</strain>
    </source>
</reference>
<feature type="region of interest" description="Disordered" evidence="1">
    <location>
        <begin position="48"/>
        <end position="67"/>
    </location>
</feature>
<dbReference type="RefSeq" id="WP_273926605.1">
    <property type="nucleotide sequence ID" value="NZ_JAQSIO010000003.1"/>
</dbReference>
<proteinExistence type="predicted"/>
<dbReference type="InterPro" id="IPR025906">
    <property type="entry name" value="YjfB_motility"/>
</dbReference>
<accession>A0ABT5MED8</accession>
<evidence type="ECO:0000313" key="3">
    <source>
        <dbReference type="Proteomes" id="UP001528672"/>
    </source>
</evidence>
<feature type="compositionally biased region" description="Polar residues" evidence="1">
    <location>
        <begin position="53"/>
        <end position="67"/>
    </location>
</feature>
<name>A0ABT5MED8_9BURK</name>
<gene>
    <name evidence="2" type="ORF">PSQ39_09895</name>
</gene>
<evidence type="ECO:0000256" key="1">
    <source>
        <dbReference type="SAM" id="MobiDB-lite"/>
    </source>
</evidence>